<sequence length="214" mass="23443">MRLHRNLLVSTVFFVVAVIAGVWLYPQLPADVPTHWDLHNHVNGVTSRFWAAAFPALGVLAVAVLAVVLPAVSPRQFAIRRFDGAWGVLMLVMQGFLLVAGLGILLPGAGYAVSMPTIVMLATGVLYLLLGNYMGKLRRNFFIGIRTPWTLASDAVWERTHRFGGRLFMLGGLATVLIALADPAPWLLVVVLVAVWLIAAAYSYFIHLRLEGSR</sequence>
<dbReference type="PANTHER" id="PTHR37810">
    <property type="entry name" value="IMMUNITY PROTEIN SDPI"/>
    <property type="match status" value="1"/>
</dbReference>
<accession>A0A5B9DW11</accession>
<dbReference type="Pfam" id="PF07853">
    <property type="entry name" value="DUF1648"/>
    <property type="match status" value="1"/>
</dbReference>
<feature type="transmembrane region" description="Helical" evidence="1">
    <location>
        <begin position="163"/>
        <end position="180"/>
    </location>
</feature>
<protein>
    <submittedName>
        <fullName evidence="3">DUF1648 domain-containing protein</fullName>
    </submittedName>
</protein>
<keyword evidence="1" id="KW-1133">Transmembrane helix</keyword>
<dbReference type="Proteomes" id="UP000321807">
    <property type="component" value="Chromosome"/>
</dbReference>
<dbReference type="RefSeq" id="WP_147626769.1">
    <property type="nucleotide sequence ID" value="NZ_CP042807.1"/>
</dbReference>
<evidence type="ECO:0000313" key="3">
    <source>
        <dbReference type="EMBL" id="QEE24113.1"/>
    </source>
</evidence>
<dbReference type="PIRSF" id="PIRSF038959">
    <property type="entry name" value="SdpI"/>
    <property type="match status" value="1"/>
</dbReference>
<dbReference type="EMBL" id="CP042807">
    <property type="protein sequence ID" value="QEE24113.1"/>
    <property type="molecule type" value="Genomic_DNA"/>
</dbReference>
<evidence type="ECO:0000313" key="4">
    <source>
        <dbReference type="Proteomes" id="UP000321807"/>
    </source>
</evidence>
<feature type="transmembrane region" description="Helical" evidence="1">
    <location>
        <begin position="186"/>
        <end position="205"/>
    </location>
</feature>
<dbReference type="InterPro" id="IPR025962">
    <property type="entry name" value="SdpI/YhfL"/>
</dbReference>
<feature type="domain" description="DUF1648" evidence="2">
    <location>
        <begin position="13"/>
        <end position="58"/>
    </location>
</feature>
<feature type="transmembrane region" description="Helical" evidence="1">
    <location>
        <begin position="7"/>
        <end position="28"/>
    </location>
</feature>
<dbReference type="KEGG" id="rgl:CS053_06070"/>
<gene>
    <name evidence="3" type="ORF">CS053_06070</name>
</gene>
<dbReference type="InterPro" id="IPR026272">
    <property type="entry name" value="SdpI"/>
</dbReference>
<reference evidence="3 4" key="1">
    <citation type="submission" date="2019-08" db="EMBL/GenBank/DDBJ databases">
        <title>Complete genome sequence of Rhodanobacter glycinis strain T01E-68 isolated from tomato root.</title>
        <authorList>
            <person name="Weon H.-Y."/>
            <person name="Lee S.A."/>
        </authorList>
    </citation>
    <scope>NUCLEOTIDE SEQUENCE [LARGE SCALE GENOMIC DNA]</scope>
    <source>
        <strain evidence="3 4">T01E-68</strain>
    </source>
</reference>
<organism evidence="3 4">
    <name type="scientific">Rhodanobacter glycinis</name>
    <dbReference type="NCBI Taxonomy" id="582702"/>
    <lineage>
        <taxon>Bacteria</taxon>
        <taxon>Pseudomonadati</taxon>
        <taxon>Pseudomonadota</taxon>
        <taxon>Gammaproteobacteria</taxon>
        <taxon>Lysobacterales</taxon>
        <taxon>Rhodanobacteraceae</taxon>
        <taxon>Rhodanobacter</taxon>
    </lineage>
</organism>
<name>A0A5B9DW11_9GAMM</name>
<evidence type="ECO:0000256" key="1">
    <source>
        <dbReference type="SAM" id="Phobius"/>
    </source>
</evidence>
<dbReference type="AlphaFoldDB" id="A0A5B9DW11"/>
<keyword evidence="1" id="KW-0472">Membrane</keyword>
<dbReference type="GO" id="GO:0009636">
    <property type="term" value="P:response to toxic substance"/>
    <property type="evidence" value="ECO:0007669"/>
    <property type="project" value="TreeGrafter"/>
</dbReference>
<keyword evidence="1" id="KW-0812">Transmembrane</keyword>
<proteinExistence type="predicted"/>
<dbReference type="InterPro" id="IPR012867">
    <property type="entry name" value="DUF1648"/>
</dbReference>
<dbReference type="PANTHER" id="PTHR37810:SF5">
    <property type="entry name" value="IMMUNITY PROTEIN SDPI"/>
    <property type="match status" value="1"/>
</dbReference>
<feature type="transmembrane region" description="Helical" evidence="1">
    <location>
        <begin position="48"/>
        <end position="72"/>
    </location>
</feature>
<feature type="transmembrane region" description="Helical" evidence="1">
    <location>
        <begin position="84"/>
        <end position="105"/>
    </location>
</feature>
<dbReference type="Pfam" id="PF13630">
    <property type="entry name" value="SdpI"/>
    <property type="match status" value="1"/>
</dbReference>
<evidence type="ECO:0000259" key="2">
    <source>
        <dbReference type="Pfam" id="PF07853"/>
    </source>
</evidence>
<feature type="transmembrane region" description="Helical" evidence="1">
    <location>
        <begin position="111"/>
        <end position="130"/>
    </location>
</feature>